<dbReference type="GO" id="GO:0005874">
    <property type="term" value="C:microtubule"/>
    <property type="evidence" value="ECO:0007669"/>
    <property type="project" value="UniProtKB-KW"/>
</dbReference>
<gene>
    <name evidence="16" type="ORF">FQA47_018708</name>
</gene>
<evidence type="ECO:0000259" key="15">
    <source>
        <dbReference type="SMART" id="SM00745"/>
    </source>
</evidence>
<evidence type="ECO:0000256" key="3">
    <source>
        <dbReference type="ARBA" id="ARBA00022618"/>
    </source>
</evidence>
<name>A0A834FAG0_ORYME</name>
<dbReference type="Proteomes" id="UP000646548">
    <property type="component" value="Unassembled WGS sequence"/>
</dbReference>
<dbReference type="EC" id="5.6.1.1" evidence="11"/>
<evidence type="ECO:0000256" key="13">
    <source>
        <dbReference type="SAM" id="MobiDB-lite"/>
    </source>
</evidence>
<feature type="domain" description="MIT" evidence="15">
    <location>
        <begin position="17"/>
        <end position="94"/>
    </location>
</feature>
<dbReference type="Gene3D" id="1.10.8.60">
    <property type="match status" value="1"/>
</dbReference>
<evidence type="ECO:0000256" key="9">
    <source>
        <dbReference type="ARBA" id="ARBA00023235"/>
    </source>
</evidence>
<dbReference type="EMBL" id="WKFB01000416">
    <property type="protein sequence ID" value="KAF6723722.1"/>
    <property type="molecule type" value="Genomic_DNA"/>
</dbReference>
<organism evidence="16 17">
    <name type="scientific">Oryzias melastigma</name>
    <name type="common">Marine medaka</name>
    <dbReference type="NCBI Taxonomy" id="30732"/>
    <lineage>
        <taxon>Eukaryota</taxon>
        <taxon>Metazoa</taxon>
        <taxon>Chordata</taxon>
        <taxon>Craniata</taxon>
        <taxon>Vertebrata</taxon>
        <taxon>Euteleostomi</taxon>
        <taxon>Actinopterygii</taxon>
        <taxon>Neopterygii</taxon>
        <taxon>Teleostei</taxon>
        <taxon>Neoteleostei</taxon>
        <taxon>Acanthomorphata</taxon>
        <taxon>Ovalentaria</taxon>
        <taxon>Atherinomorphae</taxon>
        <taxon>Beloniformes</taxon>
        <taxon>Adrianichthyidae</taxon>
        <taxon>Oryziinae</taxon>
        <taxon>Oryzias</taxon>
    </lineage>
</organism>
<dbReference type="SMART" id="SM00745">
    <property type="entry name" value="MIT"/>
    <property type="match status" value="1"/>
</dbReference>
<evidence type="ECO:0000256" key="7">
    <source>
        <dbReference type="ARBA" id="ARBA00023136"/>
    </source>
</evidence>
<keyword evidence="3" id="KW-0131">Cell cycle</keyword>
<evidence type="ECO:0000313" key="16">
    <source>
        <dbReference type="EMBL" id="KAF6723722.1"/>
    </source>
</evidence>
<evidence type="ECO:0000256" key="10">
    <source>
        <dbReference type="ARBA" id="ARBA00036378"/>
    </source>
</evidence>
<dbReference type="InterPro" id="IPR050304">
    <property type="entry name" value="MT-severing_AAA_ATPase"/>
</dbReference>
<sequence length="496" mass="54756">MSAKVHLAKGKDSGELIKNHHKQAFEFISKALKIDEDDTGEKGEAVQWYKKGIAELERGIAVEITVQGEQYDRAKRLQDKMVANLTMARDRLALLEKTLASRKKSSPPPPSVVSQTKPKSTSAGGATNIKPSSTARPQSRATDLKDVSRIGKNQNGRPILKQQPKRDMKNFKNVDSKLANLIMNEIVDRYLKEDSFSGFYSFETWLHLLSASCRGSSVRFDDIAGQALAKQALQEIVILPALRPELFTGLRAPARGLLLFGPPGNGKTMLAKAVAAESNATFFNISAASLTSKYVGEGEKLVRALFAVARELQPSVIFIDEVDSLLCERREGEHDSSRRLKTEFLIEFDGVQSGGDDRVLVMGATNRPQELDEAVLRRFAKRIYVSLPDEKTRFTLLKNLLGKHGNPLSTNELTHLSKLTAGFSGSDLTSLAKDAALGPIRELGPDQVRNMSASEVRNIKKKDFEDSLKRIKPTVSPATLDMYAKWNKEFGDTASL</sequence>
<dbReference type="PANTHER" id="PTHR23074:SF86">
    <property type="entry name" value="SPASTIN"/>
    <property type="match status" value="1"/>
</dbReference>
<reference evidence="16" key="1">
    <citation type="journal article" name="BMC Genomics">
        <title>Long-read sequencing and de novo genome assembly of marine medaka (Oryzias melastigma).</title>
        <authorList>
            <person name="Liang P."/>
            <person name="Saqib H.S.A."/>
            <person name="Ni X."/>
            <person name="Shen Y."/>
        </authorList>
    </citation>
    <scope>NUCLEOTIDE SEQUENCE</scope>
    <source>
        <strain evidence="16">Bigg-433</strain>
    </source>
</reference>
<dbReference type="AlphaFoldDB" id="A0A834FAG0"/>
<dbReference type="FunFam" id="1.20.58.80:FF:000006">
    <property type="entry name" value="Spastin"/>
    <property type="match status" value="1"/>
</dbReference>
<keyword evidence="6 12" id="KW-0067">ATP-binding</keyword>
<evidence type="ECO:0000256" key="4">
    <source>
        <dbReference type="ARBA" id="ARBA00022701"/>
    </source>
</evidence>
<dbReference type="Gene3D" id="3.40.50.300">
    <property type="entry name" value="P-loop containing nucleotide triphosphate hydrolases"/>
    <property type="match status" value="1"/>
</dbReference>
<proteinExistence type="inferred from homology"/>
<evidence type="ECO:0000256" key="11">
    <source>
        <dbReference type="ARBA" id="ARBA00038871"/>
    </source>
</evidence>
<dbReference type="FunFam" id="1.10.8.60:FF:000036">
    <property type="entry name" value="Spastin"/>
    <property type="match status" value="1"/>
</dbReference>
<dbReference type="InterPro" id="IPR003959">
    <property type="entry name" value="ATPase_AAA_core"/>
</dbReference>
<dbReference type="SUPFAM" id="SSF52540">
    <property type="entry name" value="P-loop containing nucleoside triphosphate hydrolases"/>
    <property type="match status" value="1"/>
</dbReference>
<keyword evidence="4" id="KW-0493">Microtubule</keyword>
<dbReference type="GO" id="GO:0051301">
    <property type="term" value="P:cell division"/>
    <property type="evidence" value="ECO:0007669"/>
    <property type="project" value="UniProtKB-KW"/>
</dbReference>
<keyword evidence="8" id="KW-0206">Cytoskeleton</keyword>
<dbReference type="FunFam" id="3.40.50.300:FF:000093">
    <property type="entry name" value="Fidgetin-like 1"/>
    <property type="match status" value="1"/>
</dbReference>
<dbReference type="InterPro" id="IPR003960">
    <property type="entry name" value="ATPase_AAA_CS"/>
</dbReference>
<protein>
    <recommendedName>
        <fullName evidence="11">microtubule-severing ATPase</fullName>
        <ecNumber evidence="11">5.6.1.1</ecNumber>
    </recommendedName>
</protein>
<dbReference type="CDD" id="cd19524">
    <property type="entry name" value="RecA-like_spastin"/>
    <property type="match status" value="1"/>
</dbReference>
<dbReference type="PANTHER" id="PTHR23074">
    <property type="entry name" value="AAA DOMAIN-CONTAINING"/>
    <property type="match status" value="1"/>
</dbReference>
<feature type="domain" description="AAA+ ATPase" evidence="14">
    <location>
        <begin position="253"/>
        <end position="389"/>
    </location>
</feature>
<dbReference type="Pfam" id="PF09336">
    <property type="entry name" value="Vps4_C"/>
    <property type="match status" value="1"/>
</dbReference>
<dbReference type="SMART" id="SM00382">
    <property type="entry name" value="AAA"/>
    <property type="match status" value="1"/>
</dbReference>
<evidence type="ECO:0000256" key="1">
    <source>
        <dbReference type="ARBA" id="ARBA00006914"/>
    </source>
</evidence>
<dbReference type="GO" id="GO:0008568">
    <property type="term" value="F:microtubule severing ATPase activity"/>
    <property type="evidence" value="ECO:0007669"/>
    <property type="project" value="UniProtKB-EC"/>
</dbReference>
<evidence type="ECO:0000256" key="12">
    <source>
        <dbReference type="RuleBase" id="RU003651"/>
    </source>
</evidence>
<evidence type="ECO:0000256" key="5">
    <source>
        <dbReference type="ARBA" id="ARBA00022741"/>
    </source>
</evidence>
<dbReference type="Pfam" id="PF17862">
    <property type="entry name" value="AAA_lid_3"/>
    <property type="match status" value="1"/>
</dbReference>
<feature type="compositionally biased region" description="Polar residues" evidence="13">
    <location>
        <begin position="121"/>
        <end position="141"/>
    </location>
</feature>
<evidence type="ECO:0000256" key="8">
    <source>
        <dbReference type="ARBA" id="ARBA00023212"/>
    </source>
</evidence>
<dbReference type="InterPro" id="IPR041569">
    <property type="entry name" value="AAA_lid_3"/>
</dbReference>
<keyword evidence="2" id="KW-0963">Cytoplasm</keyword>
<keyword evidence="5 12" id="KW-0547">Nucleotide-binding</keyword>
<dbReference type="GO" id="GO:0005524">
    <property type="term" value="F:ATP binding"/>
    <property type="evidence" value="ECO:0007669"/>
    <property type="project" value="UniProtKB-KW"/>
</dbReference>
<dbReference type="GO" id="GO:0016887">
    <property type="term" value="F:ATP hydrolysis activity"/>
    <property type="evidence" value="ECO:0007669"/>
    <property type="project" value="InterPro"/>
</dbReference>
<keyword evidence="3" id="KW-0132">Cell division</keyword>
<comment type="catalytic activity">
    <reaction evidence="10">
        <text>n ATP + n H2O + a microtubule = n ADP + n phosphate + (n+1) alpha/beta tubulin heterodimers.</text>
        <dbReference type="EC" id="5.6.1.1"/>
    </reaction>
</comment>
<dbReference type="InterPro" id="IPR003593">
    <property type="entry name" value="AAA+_ATPase"/>
</dbReference>
<dbReference type="Pfam" id="PF00004">
    <property type="entry name" value="AAA"/>
    <property type="match status" value="1"/>
</dbReference>
<keyword evidence="7" id="KW-0472">Membrane</keyword>
<dbReference type="InterPro" id="IPR007330">
    <property type="entry name" value="MIT_dom"/>
</dbReference>
<keyword evidence="9" id="KW-0413">Isomerase</keyword>
<evidence type="ECO:0000259" key="14">
    <source>
        <dbReference type="SMART" id="SM00382"/>
    </source>
</evidence>
<evidence type="ECO:0000313" key="17">
    <source>
        <dbReference type="Proteomes" id="UP000646548"/>
    </source>
</evidence>
<accession>A0A834FAG0</accession>
<dbReference type="InterPro" id="IPR015415">
    <property type="entry name" value="Spast_Vps4_C"/>
</dbReference>
<comment type="similarity">
    <text evidence="1 12">Belongs to the AAA ATPase family.</text>
</comment>
<dbReference type="Gene3D" id="1.20.58.80">
    <property type="entry name" value="Phosphotransferase system, lactose/cellobiose-type IIA subunit"/>
    <property type="match status" value="1"/>
</dbReference>
<comment type="caution">
    <text evidence="16">The sequence shown here is derived from an EMBL/GenBank/DDBJ whole genome shotgun (WGS) entry which is preliminary data.</text>
</comment>
<dbReference type="InterPro" id="IPR027417">
    <property type="entry name" value="P-loop_NTPase"/>
</dbReference>
<dbReference type="PROSITE" id="PS00674">
    <property type="entry name" value="AAA"/>
    <property type="match status" value="1"/>
</dbReference>
<dbReference type="CDD" id="cd02679">
    <property type="entry name" value="MIT_spastin"/>
    <property type="match status" value="1"/>
</dbReference>
<evidence type="ECO:0000256" key="6">
    <source>
        <dbReference type="ARBA" id="ARBA00022840"/>
    </source>
</evidence>
<feature type="region of interest" description="Disordered" evidence="13">
    <location>
        <begin position="99"/>
        <end position="165"/>
    </location>
</feature>
<evidence type="ECO:0000256" key="2">
    <source>
        <dbReference type="ARBA" id="ARBA00022490"/>
    </source>
</evidence>